<keyword evidence="6" id="KW-1185">Reference proteome</keyword>
<dbReference type="PIRSF" id="PIRSF000390">
    <property type="entry name" value="PLP_StrS"/>
    <property type="match status" value="1"/>
</dbReference>
<keyword evidence="5" id="KW-0032">Aminotransferase</keyword>
<protein>
    <submittedName>
        <fullName evidence="5">dTDP-4-amino-4,6-dideoxygalactose transaminase</fullName>
        <ecNumber evidence="5">2.6.1.59</ecNumber>
    </submittedName>
</protein>
<dbReference type="Proteomes" id="UP000291142">
    <property type="component" value="Unassembled WGS sequence"/>
</dbReference>
<organism evidence="5 6">
    <name type="scientific">Hyunsoonleella flava</name>
    <dbReference type="NCBI Taxonomy" id="2527939"/>
    <lineage>
        <taxon>Bacteria</taxon>
        <taxon>Pseudomonadati</taxon>
        <taxon>Bacteroidota</taxon>
        <taxon>Flavobacteriia</taxon>
        <taxon>Flavobacteriales</taxon>
        <taxon>Flavobacteriaceae</taxon>
    </lineage>
</organism>
<dbReference type="EC" id="2.6.1.59" evidence="5"/>
<dbReference type="GO" id="GO:0019180">
    <property type="term" value="F:dTDP-4-amino-4,6-dideoxygalactose transaminase activity"/>
    <property type="evidence" value="ECO:0007669"/>
    <property type="project" value="UniProtKB-EC"/>
</dbReference>
<feature type="modified residue" description="N6-(pyridoxal phosphate)lysine" evidence="3">
    <location>
        <position position="182"/>
    </location>
</feature>
<reference evidence="5 6" key="1">
    <citation type="submission" date="2019-02" db="EMBL/GenBank/DDBJ databases">
        <title>Hyunsoonleella sp., isolated from marine sediment.</title>
        <authorList>
            <person name="Liu B.-T."/>
        </authorList>
    </citation>
    <scope>NUCLEOTIDE SEQUENCE [LARGE SCALE GENOMIC DNA]</scope>
    <source>
        <strain evidence="5 6">T58</strain>
    </source>
</reference>
<evidence type="ECO:0000256" key="4">
    <source>
        <dbReference type="RuleBase" id="RU004508"/>
    </source>
</evidence>
<evidence type="ECO:0000256" key="2">
    <source>
        <dbReference type="PIRSR" id="PIRSR000390-1"/>
    </source>
</evidence>
<evidence type="ECO:0000313" key="6">
    <source>
        <dbReference type="Proteomes" id="UP000291142"/>
    </source>
</evidence>
<keyword evidence="5" id="KW-0808">Transferase</keyword>
<comment type="caution">
    <text evidence="5">The sequence shown here is derived from an EMBL/GenBank/DDBJ whole genome shotgun (WGS) entry which is preliminary data.</text>
</comment>
<dbReference type="PANTHER" id="PTHR30244">
    <property type="entry name" value="TRANSAMINASE"/>
    <property type="match status" value="1"/>
</dbReference>
<dbReference type="InterPro" id="IPR015424">
    <property type="entry name" value="PyrdxlP-dep_Trfase"/>
</dbReference>
<dbReference type="GO" id="GO:0030170">
    <property type="term" value="F:pyridoxal phosphate binding"/>
    <property type="evidence" value="ECO:0007669"/>
    <property type="project" value="TreeGrafter"/>
</dbReference>
<dbReference type="CDD" id="cd00616">
    <property type="entry name" value="AHBA_syn"/>
    <property type="match status" value="1"/>
</dbReference>
<dbReference type="NCBIfam" id="NF008687">
    <property type="entry name" value="PRK11706.1"/>
    <property type="match status" value="1"/>
</dbReference>
<dbReference type="InterPro" id="IPR000653">
    <property type="entry name" value="DegT/StrS_aminotransferase"/>
</dbReference>
<name>A0A4Q9FIW5_9FLAO</name>
<accession>A0A4Q9FIW5</accession>
<dbReference type="PANTHER" id="PTHR30244:SF34">
    <property type="entry name" value="DTDP-4-AMINO-4,6-DIDEOXYGALACTOSE TRANSAMINASE"/>
    <property type="match status" value="1"/>
</dbReference>
<dbReference type="AlphaFoldDB" id="A0A4Q9FIW5"/>
<evidence type="ECO:0000256" key="1">
    <source>
        <dbReference type="ARBA" id="ARBA00037999"/>
    </source>
</evidence>
<dbReference type="GO" id="GO:0000271">
    <property type="term" value="P:polysaccharide biosynthetic process"/>
    <property type="evidence" value="ECO:0007669"/>
    <property type="project" value="TreeGrafter"/>
</dbReference>
<feature type="active site" description="Proton acceptor" evidence="2">
    <location>
        <position position="182"/>
    </location>
</feature>
<evidence type="ECO:0000313" key="5">
    <source>
        <dbReference type="EMBL" id="TBN03607.1"/>
    </source>
</evidence>
<dbReference type="InterPro" id="IPR015421">
    <property type="entry name" value="PyrdxlP-dep_Trfase_major"/>
</dbReference>
<gene>
    <name evidence="5" type="primary">rffA</name>
    <name evidence="5" type="ORF">EYD45_08805</name>
</gene>
<dbReference type="NCBIfam" id="TIGR02379">
    <property type="entry name" value="ECA_wecE"/>
    <property type="match status" value="1"/>
</dbReference>
<sequence>MKIPFNKPYFTGKETTYIKDAVERGMISGNGYYTKRCQTFFENNFGFKKALLTTSCTDALEMCAILANISPGDEVIVPSYTFVSSALAFVRQGAKIVFADSKADNPNIDETKLEGLINDKTKAIVVVHYAGVSCKMNTIMAIANTYNLLVIEDAAQAIGSKFNGKYLGSIGHMATFSFHETKNIISGEGGLLAINDDRFVNRAEIIWEKGTNRAEFFRGEVNKYGWVDTGSSFLPSEIIAAFLWAQIENIDTIQKRRLELWHFYNDSLGDWAKKHEIQLMPEPKRETNNAHMFYLVCKTIEQRDAIIQHLKTKDILSVFHYLSLHSSEFYKDKHDGRTLPNSDKFSERLLRLPMFYELDIAKVVEHLISY</sequence>
<dbReference type="RefSeq" id="WP_130964175.1">
    <property type="nucleotide sequence ID" value="NZ_SIRT01000006.1"/>
</dbReference>
<dbReference type="Gene3D" id="3.40.640.10">
    <property type="entry name" value="Type I PLP-dependent aspartate aminotransferase-like (Major domain)"/>
    <property type="match status" value="1"/>
</dbReference>
<comment type="similarity">
    <text evidence="1 4">Belongs to the DegT/DnrJ/EryC1 family.</text>
</comment>
<dbReference type="InterPro" id="IPR012749">
    <property type="entry name" value="WecE-like"/>
</dbReference>
<dbReference type="EMBL" id="SIRT01000006">
    <property type="protein sequence ID" value="TBN03607.1"/>
    <property type="molecule type" value="Genomic_DNA"/>
</dbReference>
<dbReference type="Pfam" id="PF01041">
    <property type="entry name" value="DegT_DnrJ_EryC1"/>
    <property type="match status" value="1"/>
</dbReference>
<proteinExistence type="inferred from homology"/>
<dbReference type="FunFam" id="3.40.640.10:FF:000037">
    <property type="entry name" value="dTDP-4-amino-4,6-dideoxygalactose transaminase"/>
    <property type="match status" value="1"/>
</dbReference>
<evidence type="ECO:0000256" key="3">
    <source>
        <dbReference type="PIRSR" id="PIRSR000390-2"/>
    </source>
</evidence>
<dbReference type="SUPFAM" id="SSF53383">
    <property type="entry name" value="PLP-dependent transferases"/>
    <property type="match status" value="1"/>
</dbReference>
<dbReference type="OrthoDB" id="9810913at2"/>
<keyword evidence="3 4" id="KW-0663">Pyridoxal phosphate</keyword>